<evidence type="ECO:0000256" key="5">
    <source>
        <dbReference type="ARBA" id="ARBA00022556"/>
    </source>
</evidence>
<dbReference type="PANTHER" id="PTHR30372">
    <property type="entry name" value="LIPID-A-DISACCHARIDE SYNTHASE"/>
    <property type="match status" value="1"/>
</dbReference>
<proteinExistence type="predicted"/>
<evidence type="ECO:0000256" key="4">
    <source>
        <dbReference type="ARBA" id="ARBA00022516"/>
    </source>
</evidence>
<comment type="catalytic activity">
    <reaction evidence="9">
        <text>a lipid X + a UDP-2-N,3-O-bis[(3R)-3-hydroxyacyl]-alpha-D-glucosamine = a lipid A disaccharide + UDP + H(+)</text>
        <dbReference type="Rhea" id="RHEA:67828"/>
        <dbReference type="ChEBI" id="CHEBI:15378"/>
        <dbReference type="ChEBI" id="CHEBI:58223"/>
        <dbReference type="ChEBI" id="CHEBI:137748"/>
        <dbReference type="ChEBI" id="CHEBI:176338"/>
        <dbReference type="ChEBI" id="CHEBI:176343"/>
        <dbReference type="EC" id="2.4.1.182"/>
    </reaction>
</comment>
<dbReference type="NCBIfam" id="TIGR00215">
    <property type="entry name" value="lpxB"/>
    <property type="match status" value="1"/>
</dbReference>
<dbReference type="GO" id="GO:0008915">
    <property type="term" value="F:lipid-A-disaccharide synthase activity"/>
    <property type="evidence" value="ECO:0007669"/>
    <property type="project" value="UniProtKB-UniRule"/>
</dbReference>
<keyword evidence="7" id="KW-0808">Transferase</keyword>
<evidence type="ECO:0000256" key="1">
    <source>
        <dbReference type="ARBA" id="ARBA00002056"/>
    </source>
</evidence>
<evidence type="ECO:0000256" key="7">
    <source>
        <dbReference type="ARBA" id="ARBA00022679"/>
    </source>
</evidence>
<name>A0A2W5HH40_9BACT</name>
<accession>A0A2W5HH40</accession>
<gene>
    <name evidence="11" type="primary">lpxB</name>
    <name evidence="11" type="ORF">DI586_08390</name>
</gene>
<keyword evidence="6" id="KW-0328">Glycosyltransferase</keyword>
<evidence type="ECO:0000256" key="8">
    <source>
        <dbReference type="ARBA" id="ARBA00023098"/>
    </source>
</evidence>
<protein>
    <recommendedName>
        <fullName evidence="3 10">Lipid-A-disaccharide synthase</fullName>
        <ecNumber evidence="2 10">2.4.1.182</ecNumber>
    </recommendedName>
</protein>
<evidence type="ECO:0000256" key="9">
    <source>
        <dbReference type="ARBA" id="ARBA00048975"/>
    </source>
</evidence>
<comment type="function">
    <text evidence="1">Condensation of UDP-2,3-diacylglucosamine and 2,3-diacylglucosamine-1-phosphate to form lipid A disaccharide, a precursor of lipid A, a phosphorylated glycolipid that anchors the lipopolysaccharide to the outer membrane of the cell.</text>
</comment>
<dbReference type="EC" id="2.4.1.182" evidence="2 10"/>
<evidence type="ECO:0000256" key="3">
    <source>
        <dbReference type="ARBA" id="ARBA00020902"/>
    </source>
</evidence>
<keyword evidence="8" id="KW-0443">Lipid metabolism</keyword>
<reference evidence="11 12" key="1">
    <citation type="submission" date="2017-08" db="EMBL/GenBank/DDBJ databases">
        <title>Infants hospitalized years apart are colonized by the same room-sourced microbial strains.</title>
        <authorList>
            <person name="Brooks B."/>
            <person name="Olm M.R."/>
            <person name="Firek B.A."/>
            <person name="Baker R."/>
            <person name="Thomas B.C."/>
            <person name="Morowitz M.J."/>
            <person name="Banfield J.F."/>
        </authorList>
    </citation>
    <scope>NUCLEOTIDE SEQUENCE [LARGE SCALE GENOMIC DNA]</scope>
    <source>
        <strain evidence="11">S2_006_000_R2_64</strain>
    </source>
</reference>
<dbReference type="SUPFAM" id="SSF53756">
    <property type="entry name" value="UDP-Glycosyltransferase/glycogen phosphorylase"/>
    <property type="match status" value="1"/>
</dbReference>
<dbReference type="EMBL" id="QFOT01000099">
    <property type="protein sequence ID" value="PZP54942.1"/>
    <property type="molecule type" value="Genomic_DNA"/>
</dbReference>
<organism evidence="11 12">
    <name type="scientific">Micavibrio aeruginosavorus</name>
    <dbReference type="NCBI Taxonomy" id="349221"/>
    <lineage>
        <taxon>Bacteria</taxon>
        <taxon>Pseudomonadati</taxon>
        <taxon>Bdellovibrionota</taxon>
        <taxon>Bdellovibrionia</taxon>
        <taxon>Bdellovibrionales</taxon>
        <taxon>Pseudobdellovibrionaceae</taxon>
        <taxon>Micavibrio</taxon>
    </lineage>
</organism>
<dbReference type="AlphaFoldDB" id="A0A2W5HH40"/>
<comment type="caution">
    <text evidence="11">The sequence shown here is derived from an EMBL/GenBank/DDBJ whole genome shotgun (WGS) entry which is preliminary data.</text>
</comment>
<evidence type="ECO:0000256" key="2">
    <source>
        <dbReference type="ARBA" id="ARBA00012687"/>
    </source>
</evidence>
<keyword evidence="4" id="KW-0444">Lipid biosynthesis</keyword>
<dbReference type="GO" id="GO:0016020">
    <property type="term" value="C:membrane"/>
    <property type="evidence" value="ECO:0007669"/>
    <property type="project" value="GOC"/>
</dbReference>
<sequence length="380" mass="42599">MKIFIIAGEASGDQLGAAVLLSLKRMVPEVDIRGIGAEAIKGAGLRESLFPMEELSLMGVAEILPEIPNMLKRIRQTVDAIRVYNPDIVLSVDCPEFSLRVQEKLAETSCRAKRIHMVAPSVWAWRPGRAKKIAKFLDGIMCLFPFEPPYFEREGLKAVFIGHTMMGSGILDANGAEFRFRHMIGNDRKVVGLFFGSRKAEIERCSDLILDAACELRKENPDIYFLAPTIPRWKDFLEEKFKERFLNGMVLTDEKWDSFAACDAAIVISGTVALEIAVVGVPHVVTYKMNAVTWKVFRRFVKTPFGHLANILLGREAVPEFMQEKARIENIVPSVSKLLSDTEERRLQCHDLKNVRSFLMADNKNPADVAAGFLIDSISP</sequence>
<dbReference type="GO" id="GO:0005543">
    <property type="term" value="F:phospholipid binding"/>
    <property type="evidence" value="ECO:0007669"/>
    <property type="project" value="TreeGrafter"/>
</dbReference>
<dbReference type="GO" id="GO:0009245">
    <property type="term" value="P:lipid A biosynthetic process"/>
    <property type="evidence" value="ECO:0007669"/>
    <property type="project" value="UniProtKB-UniRule"/>
</dbReference>
<evidence type="ECO:0000256" key="6">
    <source>
        <dbReference type="ARBA" id="ARBA00022676"/>
    </source>
</evidence>
<evidence type="ECO:0000256" key="10">
    <source>
        <dbReference type="NCBIfam" id="TIGR00215"/>
    </source>
</evidence>
<dbReference type="Proteomes" id="UP000249739">
    <property type="component" value="Unassembled WGS sequence"/>
</dbReference>
<evidence type="ECO:0000313" key="11">
    <source>
        <dbReference type="EMBL" id="PZP54942.1"/>
    </source>
</evidence>
<keyword evidence="5" id="KW-0441">Lipid A biosynthesis</keyword>
<dbReference type="PANTHER" id="PTHR30372:SF4">
    <property type="entry name" value="LIPID-A-DISACCHARIDE SYNTHASE, MITOCHONDRIAL-RELATED"/>
    <property type="match status" value="1"/>
</dbReference>
<dbReference type="Pfam" id="PF02684">
    <property type="entry name" value="LpxB"/>
    <property type="match status" value="1"/>
</dbReference>
<evidence type="ECO:0000313" key="12">
    <source>
        <dbReference type="Proteomes" id="UP000249739"/>
    </source>
</evidence>
<dbReference type="InterPro" id="IPR003835">
    <property type="entry name" value="Glyco_trans_19"/>
</dbReference>